<proteinExistence type="predicted"/>
<dbReference type="PATRIC" id="fig|1076.23.peg.2032"/>
<gene>
    <name evidence="1" type="ORF">OO17_27230</name>
</gene>
<dbReference type="AlphaFoldDB" id="A0A0D7DZY4"/>
<organism evidence="1 2">
    <name type="scientific">Rhodopseudomonas palustris</name>
    <dbReference type="NCBI Taxonomy" id="1076"/>
    <lineage>
        <taxon>Bacteria</taxon>
        <taxon>Pseudomonadati</taxon>
        <taxon>Pseudomonadota</taxon>
        <taxon>Alphaproteobacteria</taxon>
        <taxon>Hyphomicrobiales</taxon>
        <taxon>Nitrobacteraceae</taxon>
        <taxon>Rhodopseudomonas</taxon>
    </lineage>
</organism>
<dbReference type="RefSeq" id="WP_044417888.1">
    <property type="nucleotide sequence ID" value="NZ_JXXE01000691.1"/>
</dbReference>
<evidence type="ECO:0000313" key="2">
    <source>
        <dbReference type="Proteomes" id="UP000032515"/>
    </source>
</evidence>
<name>A0A0D7DZY4_RHOPL</name>
<reference evidence="1 2" key="1">
    <citation type="submission" date="2014-11" db="EMBL/GenBank/DDBJ databases">
        <title>Genomics and ecophysiology of heterotrophic nitrogen fixing bacteria isolated from estuarine surface water.</title>
        <authorList>
            <person name="Bentzon-Tilia M."/>
            <person name="Severin I."/>
            <person name="Hansen L.H."/>
            <person name="Riemann L."/>
        </authorList>
    </citation>
    <scope>NUCLEOTIDE SEQUENCE [LARGE SCALE GENOMIC DNA]</scope>
    <source>
        <strain evidence="1 2">BAL398</strain>
    </source>
</reference>
<protein>
    <submittedName>
        <fullName evidence="1">Uncharacterized protein</fullName>
    </submittedName>
</protein>
<dbReference type="EMBL" id="JXXE01000691">
    <property type="protein sequence ID" value="KIZ34149.1"/>
    <property type="molecule type" value="Genomic_DNA"/>
</dbReference>
<comment type="caution">
    <text evidence="1">The sequence shown here is derived from an EMBL/GenBank/DDBJ whole genome shotgun (WGS) entry which is preliminary data.</text>
</comment>
<dbReference type="Proteomes" id="UP000032515">
    <property type="component" value="Unassembled WGS sequence"/>
</dbReference>
<sequence length="136" mass="14281">MTTTEHGQLLGAKGAKADQAMLLWLRQMAICATSPGAAPHDIGEITRVQAINLPASDKLASKCNGGVLSRLPRLLVHVVHVDGPGPLRRHDCSSAPTVVTHVIPPAMKALIAALVDFALRPPFSDAAKPLKTEGNT</sequence>
<evidence type="ECO:0000313" key="1">
    <source>
        <dbReference type="EMBL" id="KIZ34149.1"/>
    </source>
</evidence>
<accession>A0A0D7DZY4</accession>